<dbReference type="Proteomes" id="UP000246410">
    <property type="component" value="Unassembled WGS sequence"/>
</dbReference>
<keyword evidence="3" id="KW-1185">Reference proteome</keyword>
<proteinExistence type="predicted"/>
<dbReference type="Gene3D" id="3.10.180.10">
    <property type="entry name" value="2,3-Dihydroxybiphenyl 1,2-Dioxygenase, domain 1"/>
    <property type="match status" value="1"/>
</dbReference>
<accession>A0A317NH00</accession>
<dbReference type="InterPro" id="IPR004360">
    <property type="entry name" value="Glyas_Fos-R_dOase_dom"/>
</dbReference>
<evidence type="ECO:0000259" key="1">
    <source>
        <dbReference type="PROSITE" id="PS51819"/>
    </source>
</evidence>
<organism evidence="2 3">
    <name type="scientific">Nocardia neocaledoniensis</name>
    <dbReference type="NCBI Taxonomy" id="236511"/>
    <lineage>
        <taxon>Bacteria</taxon>
        <taxon>Bacillati</taxon>
        <taxon>Actinomycetota</taxon>
        <taxon>Actinomycetes</taxon>
        <taxon>Mycobacteriales</taxon>
        <taxon>Nocardiaceae</taxon>
        <taxon>Nocardia</taxon>
    </lineage>
</organism>
<gene>
    <name evidence="2" type="ORF">DFR69_108252</name>
</gene>
<dbReference type="Pfam" id="PF00903">
    <property type="entry name" value="Glyoxalase"/>
    <property type="match status" value="1"/>
</dbReference>
<evidence type="ECO:0000313" key="3">
    <source>
        <dbReference type="Proteomes" id="UP000246410"/>
    </source>
</evidence>
<evidence type="ECO:0000313" key="2">
    <source>
        <dbReference type="EMBL" id="PWV72938.1"/>
    </source>
</evidence>
<dbReference type="EMBL" id="QGTL01000008">
    <property type="protein sequence ID" value="PWV72938.1"/>
    <property type="molecule type" value="Genomic_DNA"/>
</dbReference>
<feature type="domain" description="VOC" evidence="1">
    <location>
        <begin position="6"/>
        <end position="76"/>
    </location>
</feature>
<name>A0A317NH00_9NOCA</name>
<sequence length="76" mass="8025">MPELLGINHLTLGTPDLDRLVAFYTDLLGGSLSFHRAATPTEPRIAVIDVGGDDHLMFVETATTPSLEPDPLGPAG</sequence>
<dbReference type="RefSeq" id="WP_244198396.1">
    <property type="nucleotide sequence ID" value="NZ_QGTL01000008.1"/>
</dbReference>
<reference evidence="2 3" key="1">
    <citation type="submission" date="2018-05" db="EMBL/GenBank/DDBJ databases">
        <title>Genomic Encyclopedia of Type Strains, Phase IV (KMG-IV): sequencing the most valuable type-strain genomes for metagenomic binning, comparative biology and taxonomic classification.</title>
        <authorList>
            <person name="Goeker M."/>
        </authorList>
    </citation>
    <scope>NUCLEOTIDE SEQUENCE [LARGE SCALE GENOMIC DNA]</scope>
    <source>
        <strain evidence="2 3">DSM 44717</strain>
    </source>
</reference>
<protein>
    <submittedName>
        <fullName evidence="2">Glyoxalase/bleomycin resistance protein/dioxygenase superfamily protein</fullName>
    </submittedName>
</protein>
<dbReference type="InterPro" id="IPR029068">
    <property type="entry name" value="Glyas_Bleomycin-R_OHBP_Dase"/>
</dbReference>
<keyword evidence="2" id="KW-0560">Oxidoreductase</keyword>
<keyword evidence="2" id="KW-0223">Dioxygenase</keyword>
<dbReference type="InterPro" id="IPR037523">
    <property type="entry name" value="VOC_core"/>
</dbReference>
<dbReference type="PROSITE" id="PS51819">
    <property type="entry name" value="VOC"/>
    <property type="match status" value="1"/>
</dbReference>
<dbReference type="SUPFAM" id="SSF54593">
    <property type="entry name" value="Glyoxalase/Bleomycin resistance protein/Dihydroxybiphenyl dioxygenase"/>
    <property type="match status" value="1"/>
</dbReference>
<dbReference type="AlphaFoldDB" id="A0A317NH00"/>
<comment type="caution">
    <text evidence="2">The sequence shown here is derived from an EMBL/GenBank/DDBJ whole genome shotgun (WGS) entry which is preliminary data.</text>
</comment>
<dbReference type="GO" id="GO:0051213">
    <property type="term" value="F:dioxygenase activity"/>
    <property type="evidence" value="ECO:0007669"/>
    <property type="project" value="UniProtKB-KW"/>
</dbReference>